<dbReference type="HOGENOM" id="CLU_054611_0_0_1"/>
<protein>
    <recommendedName>
        <fullName evidence="3 8">Histidinol-phosphatase</fullName>
        <shortName evidence="8">HolPase</shortName>
        <ecNumber evidence="3 8">3.1.3.15</ecNumber>
    </recommendedName>
</protein>
<dbReference type="InterPro" id="IPR004013">
    <property type="entry name" value="PHP_dom"/>
</dbReference>
<evidence type="ECO:0000256" key="7">
    <source>
        <dbReference type="ARBA" id="ARBA00049158"/>
    </source>
</evidence>
<dbReference type="PANTHER" id="PTHR21039:SF0">
    <property type="entry name" value="HISTIDINOL-PHOSPHATASE"/>
    <property type="match status" value="1"/>
</dbReference>
<dbReference type="InterPro" id="IPR010140">
    <property type="entry name" value="Histidinol_P_phosphatase_HisJ"/>
</dbReference>
<evidence type="ECO:0000256" key="8">
    <source>
        <dbReference type="RuleBase" id="RU366003"/>
    </source>
</evidence>
<proteinExistence type="inferred from homology"/>
<dbReference type="EMBL" id="JQFK01000001">
    <property type="protein sequence ID" value="KGK40812.1"/>
    <property type="molecule type" value="Genomic_DNA"/>
</dbReference>
<keyword evidence="4 8" id="KW-0028">Amino-acid biosynthesis</keyword>
<evidence type="ECO:0000313" key="11">
    <source>
        <dbReference type="Proteomes" id="UP000029867"/>
    </source>
</evidence>
<dbReference type="eggNOG" id="ENOG502RXUQ">
    <property type="taxonomic scope" value="Eukaryota"/>
</dbReference>
<evidence type="ECO:0000256" key="6">
    <source>
        <dbReference type="ARBA" id="ARBA00023102"/>
    </source>
</evidence>
<organism evidence="10 11">
    <name type="scientific">Pichia kudriavzevii</name>
    <name type="common">Yeast</name>
    <name type="synonym">Issatchenkia orientalis</name>
    <dbReference type="NCBI Taxonomy" id="4909"/>
    <lineage>
        <taxon>Eukaryota</taxon>
        <taxon>Fungi</taxon>
        <taxon>Dikarya</taxon>
        <taxon>Ascomycota</taxon>
        <taxon>Saccharomycotina</taxon>
        <taxon>Pichiomycetes</taxon>
        <taxon>Pichiales</taxon>
        <taxon>Pichiaceae</taxon>
        <taxon>Pichia</taxon>
    </lineage>
</organism>
<comment type="catalytic activity">
    <reaction evidence="7 8">
        <text>L-histidinol phosphate + H2O = L-histidinol + phosphate</text>
        <dbReference type="Rhea" id="RHEA:14465"/>
        <dbReference type="ChEBI" id="CHEBI:15377"/>
        <dbReference type="ChEBI" id="CHEBI:43474"/>
        <dbReference type="ChEBI" id="CHEBI:57699"/>
        <dbReference type="ChEBI" id="CHEBI:57980"/>
        <dbReference type="EC" id="3.1.3.15"/>
    </reaction>
</comment>
<keyword evidence="6 8" id="KW-0368">Histidine biosynthesis</keyword>
<evidence type="ECO:0000256" key="5">
    <source>
        <dbReference type="ARBA" id="ARBA00022801"/>
    </source>
</evidence>
<dbReference type="GO" id="GO:0004401">
    <property type="term" value="F:histidinol-phosphatase activity"/>
    <property type="evidence" value="ECO:0007669"/>
    <property type="project" value="UniProtKB-UniRule"/>
</dbReference>
<gene>
    <name evidence="10" type="ORF">JL09_g211</name>
</gene>
<dbReference type="CDD" id="cd12110">
    <property type="entry name" value="PHP_HisPPase_Hisj_like"/>
    <property type="match status" value="1"/>
</dbReference>
<dbReference type="GO" id="GO:0000105">
    <property type="term" value="P:L-histidine biosynthetic process"/>
    <property type="evidence" value="ECO:0007669"/>
    <property type="project" value="UniProtKB-UniRule"/>
</dbReference>
<dbReference type="Pfam" id="PF02811">
    <property type="entry name" value="PHP"/>
    <property type="match status" value="1"/>
</dbReference>
<reference evidence="11" key="1">
    <citation type="journal article" date="2014" name="Microb. Cell Fact.">
        <title>Exploiting Issatchenkia orientalis SD108 for succinic acid production.</title>
        <authorList>
            <person name="Xiao H."/>
            <person name="Shao Z."/>
            <person name="Jiang Y."/>
            <person name="Dole S."/>
            <person name="Zhao H."/>
        </authorList>
    </citation>
    <scope>NUCLEOTIDE SEQUENCE [LARGE SCALE GENOMIC DNA]</scope>
    <source>
        <strain evidence="11">SD108</strain>
    </source>
</reference>
<evidence type="ECO:0000256" key="1">
    <source>
        <dbReference type="ARBA" id="ARBA00004970"/>
    </source>
</evidence>
<dbReference type="GO" id="GO:0005737">
    <property type="term" value="C:cytoplasm"/>
    <property type="evidence" value="ECO:0007669"/>
    <property type="project" value="TreeGrafter"/>
</dbReference>
<sequence>MPYSHHSHSGSYCKHAHDTLESVVSTAIDKRFNTYCLTEHAPRLSNKLLYPEEEELGMTVFSLFEQFDSFVKHARDIQHRVNEDCSSKTKILVGYESEGGIDSEHLEMCLKLQKDMDADVTVGSVHHVNGIDIDFDQKSWDNAYEEYGGLRGLYLEYYNLVYRMIETLKPSVIAHFDLIRLFANTEIEKDGRLVKITYEEKLNVDIKRDWPDVWRIISNCIDLIIKNNLTVELNSAAIRKGWTTPYPKDDILKEMISKNVKFVMSDDSHGNDQVGLNFQYVLEYIREMGIRTIWYYDLEEVGNPDVRNGIGKVVLKNVKCEELIENEFWRTNYPSICLEK</sequence>
<name>A0A099P947_PICKU</name>
<keyword evidence="5 8" id="KW-0378">Hydrolase</keyword>
<dbReference type="UniPathway" id="UPA00031">
    <property type="reaction ID" value="UER00013"/>
</dbReference>
<dbReference type="AlphaFoldDB" id="A0A099P947"/>
<evidence type="ECO:0000256" key="3">
    <source>
        <dbReference type="ARBA" id="ARBA00013085"/>
    </source>
</evidence>
<dbReference type="SUPFAM" id="SSF89550">
    <property type="entry name" value="PHP domain-like"/>
    <property type="match status" value="1"/>
</dbReference>
<dbReference type="EC" id="3.1.3.15" evidence="3 8"/>
<evidence type="ECO:0000259" key="9">
    <source>
        <dbReference type="Pfam" id="PF02811"/>
    </source>
</evidence>
<dbReference type="PANTHER" id="PTHR21039">
    <property type="entry name" value="HISTIDINOL PHOSPHATASE-RELATED"/>
    <property type="match status" value="1"/>
</dbReference>
<comment type="caution">
    <text evidence="10">The sequence shown here is derived from an EMBL/GenBank/DDBJ whole genome shotgun (WGS) entry which is preliminary data.</text>
</comment>
<feature type="domain" description="PHP" evidence="9">
    <location>
        <begin position="5"/>
        <end position="236"/>
    </location>
</feature>
<dbReference type="VEuPathDB" id="FungiDB:C5L36_0A12380"/>
<accession>A0A099P947</accession>
<comment type="similarity">
    <text evidence="2 8">Belongs to the PHP hydrolase family. HisK subfamily.</text>
</comment>
<dbReference type="Gene3D" id="3.20.20.140">
    <property type="entry name" value="Metal-dependent hydrolases"/>
    <property type="match status" value="1"/>
</dbReference>
<evidence type="ECO:0000313" key="10">
    <source>
        <dbReference type="EMBL" id="KGK40812.1"/>
    </source>
</evidence>
<dbReference type="Proteomes" id="UP000029867">
    <property type="component" value="Unassembled WGS sequence"/>
</dbReference>
<comment type="pathway">
    <text evidence="1 8">Amino-acid biosynthesis; L-histidine biosynthesis; L-histidine from 5-phospho-alpha-D-ribose 1-diphosphate: step 8/9.</text>
</comment>
<dbReference type="InterPro" id="IPR016195">
    <property type="entry name" value="Pol/histidinol_Pase-like"/>
</dbReference>
<evidence type="ECO:0000256" key="4">
    <source>
        <dbReference type="ARBA" id="ARBA00022605"/>
    </source>
</evidence>
<evidence type="ECO:0000256" key="2">
    <source>
        <dbReference type="ARBA" id="ARBA00009152"/>
    </source>
</evidence>
<dbReference type="NCBIfam" id="TIGR01856">
    <property type="entry name" value="hisJ_fam"/>
    <property type="match status" value="1"/>
</dbReference>